<evidence type="ECO:0000256" key="1">
    <source>
        <dbReference type="ARBA" id="ARBA00005298"/>
    </source>
</evidence>
<feature type="domain" description="Arrestin C-terminal-like" evidence="2">
    <location>
        <begin position="171"/>
        <end position="309"/>
    </location>
</feature>
<dbReference type="GO" id="GO:0005886">
    <property type="term" value="C:plasma membrane"/>
    <property type="evidence" value="ECO:0007669"/>
    <property type="project" value="TreeGrafter"/>
</dbReference>
<evidence type="ECO:0000313" key="3">
    <source>
        <dbReference type="EMBL" id="KAJ7308444.1"/>
    </source>
</evidence>
<comment type="caution">
    <text evidence="3">The sequence shown here is derived from an EMBL/GenBank/DDBJ whole genome shotgun (WGS) entry which is preliminary data.</text>
</comment>
<dbReference type="OrthoDB" id="7785529at2759"/>
<name>A0A9Q0XCY5_9SAUR</name>
<keyword evidence="4" id="KW-1185">Reference proteome</keyword>
<protein>
    <recommendedName>
        <fullName evidence="2">Arrestin C-terminal-like domain-containing protein</fullName>
    </recommendedName>
</protein>
<dbReference type="InterPro" id="IPR050357">
    <property type="entry name" value="Arrestin_domain-protein"/>
</dbReference>
<organism evidence="3 4">
    <name type="scientific">Phrynocephalus forsythii</name>
    <dbReference type="NCBI Taxonomy" id="171643"/>
    <lineage>
        <taxon>Eukaryota</taxon>
        <taxon>Metazoa</taxon>
        <taxon>Chordata</taxon>
        <taxon>Craniata</taxon>
        <taxon>Vertebrata</taxon>
        <taxon>Euteleostomi</taxon>
        <taxon>Lepidosauria</taxon>
        <taxon>Squamata</taxon>
        <taxon>Bifurcata</taxon>
        <taxon>Unidentata</taxon>
        <taxon>Episquamata</taxon>
        <taxon>Toxicofera</taxon>
        <taxon>Iguania</taxon>
        <taxon>Acrodonta</taxon>
        <taxon>Agamidae</taxon>
        <taxon>Agaminae</taxon>
        <taxon>Phrynocephalus</taxon>
    </lineage>
</organism>
<dbReference type="InterPro" id="IPR011021">
    <property type="entry name" value="Arrestin-like_N"/>
</dbReference>
<evidence type="ECO:0000313" key="4">
    <source>
        <dbReference type="Proteomes" id="UP001142489"/>
    </source>
</evidence>
<dbReference type="GO" id="GO:0015031">
    <property type="term" value="P:protein transport"/>
    <property type="evidence" value="ECO:0007669"/>
    <property type="project" value="TreeGrafter"/>
</dbReference>
<dbReference type="SUPFAM" id="SSF81296">
    <property type="entry name" value="E set domains"/>
    <property type="match status" value="2"/>
</dbReference>
<dbReference type="AlphaFoldDB" id="A0A9Q0XCY5"/>
<dbReference type="SMART" id="SM01017">
    <property type="entry name" value="Arrestin_C"/>
    <property type="match status" value="1"/>
</dbReference>
<accession>A0A9Q0XCY5</accession>
<sequence>MSVVKSIELVVPKEVYVAGSDVAGQLILQLHSTLVDPLVKVELIGRGYLEWIEEADVERDYHQRATCVNRADYVHKTKTFNIEKKWLGPGTHTFDFHFVLPPSIPSTFTSRVGRISYYLQALCATRELILKKQKKYLLVQGISIFRQDTVESEFPLVVEVRKVLLYNCCLTGRPIILRMSLARSIYSPGDHLAFTTEITNETGKSIKKVVFALYSVVVYKAFNLRAERRTLEQREEVARLESPVASGHGEVTRIQTTLVLPQVMPVSSGSHWSDDIMEVGYELTGVVHFPWCLKKVVAKIPVVVRNEAPE</sequence>
<comment type="similarity">
    <text evidence="1">Belongs to the arrestin family.</text>
</comment>
<gene>
    <name evidence="3" type="ORF">JRQ81_008993</name>
</gene>
<dbReference type="InterPro" id="IPR014752">
    <property type="entry name" value="Arrestin-like_C"/>
</dbReference>
<dbReference type="Pfam" id="PF02752">
    <property type="entry name" value="Arrestin_C"/>
    <property type="match status" value="1"/>
</dbReference>
<dbReference type="InterPro" id="IPR014756">
    <property type="entry name" value="Ig_E-set"/>
</dbReference>
<dbReference type="PANTHER" id="PTHR11188:SF172">
    <property type="entry name" value="ARRESTIN DOMAIN-CONTAINING PROTEIN 5"/>
    <property type="match status" value="1"/>
</dbReference>
<proteinExistence type="inferred from homology"/>
<dbReference type="InterPro" id="IPR011022">
    <property type="entry name" value="Arrestin_C-like"/>
</dbReference>
<dbReference type="Proteomes" id="UP001142489">
    <property type="component" value="Unassembled WGS sequence"/>
</dbReference>
<dbReference type="PANTHER" id="PTHR11188">
    <property type="entry name" value="ARRESTIN DOMAIN CONTAINING PROTEIN"/>
    <property type="match status" value="1"/>
</dbReference>
<evidence type="ECO:0000259" key="2">
    <source>
        <dbReference type="SMART" id="SM01017"/>
    </source>
</evidence>
<reference evidence="3" key="1">
    <citation type="journal article" date="2023" name="DNA Res.">
        <title>Chromosome-level genome assembly of Phrynocephalus forsythii using third-generation DNA sequencing and Hi-C analysis.</title>
        <authorList>
            <person name="Qi Y."/>
            <person name="Zhao W."/>
            <person name="Zhao Y."/>
            <person name="Niu C."/>
            <person name="Cao S."/>
            <person name="Zhang Y."/>
        </authorList>
    </citation>
    <scope>NUCLEOTIDE SEQUENCE</scope>
    <source>
        <tissue evidence="3">Muscle</tissue>
    </source>
</reference>
<dbReference type="Pfam" id="PF00339">
    <property type="entry name" value="Arrestin_N"/>
    <property type="match status" value="1"/>
</dbReference>
<dbReference type="Gene3D" id="2.60.40.640">
    <property type="match status" value="2"/>
</dbReference>
<dbReference type="GO" id="GO:0005768">
    <property type="term" value="C:endosome"/>
    <property type="evidence" value="ECO:0007669"/>
    <property type="project" value="TreeGrafter"/>
</dbReference>
<dbReference type="EMBL" id="JAPFRF010000018">
    <property type="protein sequence ID" value="KAJ7308444.1"/>
    <property type="molecule type" value="Genomic_DNA"/>
</dbReference>